<dbReference type="InterPro" id="IPR027417">
    <property type="entry name" value="P-loop_NTPase"/>
</dbReference>
<dbReference type="Pfam" id="PF19263">
    <property type="entry name" value="DUF5906"/>
    <property type="match status" value="1"/>
</dbReference>
<dbReference type="EMBL" id="KF547927">
    <property type="protein sequence ID" value="AHA92079.1"/>
    <property type="molecule type" value="Genomic_DNA"/>
</dbReference>
<protein>
    <recommendedName>
        <fullName evidence="1">NrS-1 polymerase-like helicase domain-containing protein</fullName>
    </recommendedName>
</protein>
<dbReference type="InterPro" id="IPR045455">
    <property type="entry name" value="NrS-1_pol-like_helicase"/>
</dbReference>
<feature type="domain" description="NrS-1 polymerase-like helicase" evidence="1">
    <location>
        <begin position="290"/>
        <end position="381"/>
    </location>
</feature>
<dbReference type="SUPFAM" id="SSF52540">
    <property type="entry name" value="P-loop containing nucleoside triphosphate hydrolases"/>
    <property type="match status" value="1"/>
</dbReference>
<sequence length="548" mass="63735">MTEVEETPRSIDDIYLELRAQLDGKVNECHVKGHILFCKPCPDHPDVEGDMLFYDPFRARWACLKDPYTPKTSIALFGEEGVEYELPTLSSKAEEALRKKAKSNVVYTGEAEVVELHFVLENLLISLDTKKKGYEVYKYVAENGHYDLISSDKLRAELQYIYENVWGRKPPATILSEMMNKIYKLTEREEGYKVFDHAGPDYFFIPARDKDVKVNRLTGQVEFLDKDPVGRPFLTALPYNLGAPPENMPKAIKELLRYVPPGFQNTLLAELVAPLSFSGKREIYVNFSRLGGTGKSTVLHRIKEIYQDLAIYEESEVLGERFEKSLLVGKVALLIDEYKGRKENELKLLASNNELRVEHKHGAIINIPNRITVIMATNELRFSPDMAFLSRLVIVPFVWNHPRQQLPELTEKEREEAISWLIHWALPRYLKNQIAPKQYPLDLIKKWAAGYFKREEPEPPEGRVEEFISEYFHMEPEEREFHGKFVTLKEAFEYYLMWADKFNVLPVSFEEFLDVVTYMKVRDRGAWVFERGGQEIMYMKRAGLSFFL</sequence>
<accession>A0A0A0P3T8</accession>
<dbReference type="Gene3D" id="3.40.50.300">
    <property type="entry name" value="P-loop containing nucleotide triphosphate hydrolases"/>
    <property type="match status" value="1"/>
</dbReference>
<evidence type="ECO:0000313" key="2">
    <source>
        <dbReference type="EMBL" id="AHA92079.1"/>
    </source>
</evidence>
<evidence type="ECO:0000259" key="1">
    <source>
        <dbReference type="Pfam" id="PF19263"/>
    </source>
</evidence>
<gene>
    <name evidence="2" type="primary">orf12</name>
</gene>
<reference evidence="2" key="1">
    <citation type="submission" date="2013-08" db="EMBL/GenBank/DDBJ databases">
        <title>Identification of novel archaea and viruses from Sulfolobales-dominated Mexican hot springs metagenomes.</title>
        <authorList>
            <person name="Servin-Garciduenas L.E."/>
            <person name="Erdmann S."/>
            <person name="Peng X."/>
            <person name="Garrett R.A."/>
            <person name="Martinez-Romero E."/>
        </authorList>
    </citation>
    <scope>NUCLEOTIDE SEQUENCE</scope>
</reference>
<name>A0A0A0P3T8_9VIRU</name>
<proteinExistence type="predicted"/>
<organism evidence="2">
    <name type="scientific">Los Azufres archaeal virus 2</name>
    <dbReference type="NCBI Taxonomy" id="1425359"/>
    <lineage>
        <taxon>Viruses</taxon>
    </lineage>
</organism>